<accession>A0A318GUL9</accession>
<keyword evidence="3" id="KW-1185">Reference proteome</keyword>
<evidence type="ECO:0000313" key="2">
    <source>
        <dbReference type="EMBL" id="PXW92417.1"/>
    </source>
</evidence>
<dbReference type="PANTHER" id="PTHR43130:SF14">
    <property type="entry name" value="DJ-1_PFPI DOMAIN-CONTAINING PROTEIN"/>
    <property type="match status" value="1"/>
</dbReference>
<protein>
    <submittedName>
        <fullName evidence="2">DJ-1/PfpI family protein</fullName>
    </submittedName>
</protein>
<comment type="caution">
    <text evidence="2">The sequence shown here is derived from an EMBL/GenBank/DDBJ whole genome shotgun (WGS) entry which is preliminary data.</text>
</comment>
<dbReference type="Pfam" id="PF01965">
    <property type="entry name" value="DJ-1_PfpI"/>
    <property type="match status" value="1"/>
</dbReference>
<dbReference type="InterPro" id="IPR002818">
    <property type="entry name" value="DJ-1/PfpI"/>
</dbReference>
<sequence length="225" mass="24003">MSLAIPAARPVHPADLVLRQRLQAGLPLQVGILLFTDVEVLDFAGPFEVFSVASRVARRDGLCAHAAFQVRTIAVDATPVRARHGLPVLPMQTFADAPDLDLLIVPGGVMDEPLASPAIQAWTRAAARQAPLVASVCTGAFLLARLGLLEGRRVTTHWEDQADLQRLHPGLEVVAGVPFVDLGGLLTSGGISAGIEMSLHLVARLLGPDPARAVARQMEYRWSPD</sequence>
<proteinExistence type="predicted"/>
<reference evidence="2 3" key="1">
    <citation type="submission" date="2018-05" db="EMBL/GenBank/DDBJ databases">
        <title>Genomic Encyclopedia of Type Strains, Phase IV (KMG-IV): sequencing the most valuable type-strain genomes for metagenomic binning, comparative biology and taxonomic classification.</title>
        <authorList>
            <person name="Goeker M."/>
        </authorList>
    </citation>
    <scope>NUCLEOTIDE SEQUENCE [LARGE SCALE GENOMIC DNA]</scope>
    <source>
        <strain evidence="2 3">DSM 566</strain>
    </source>
</reference>
<dbReference type="AlphaFoldDB" id="A0A318GUL9"/>
<organism evidence="2 3">
    <name type="scientific">Sphaerotilus hippei</name>
    <dbReference type="NCBI Taxonomy" id="744406"/>
    <lineage>
        <taxon>Bacteria</taxon>
        <taxon>Pseudomonadati</taxon>
        <taxon>Pseudomonadota</taxon>
        <taxon>Betaproteobacteria</taxon>
        <taxon>Burkholderiales</taxon>
        <taxon>Sphaerotilaceae</taxon>
        <taxon>Sphaerotilus</taxon>
    </lineage>
</organism>
<gene>
    <name evidence="2" type="ORF">C7444_12427</name>
</gene>
<dbReference type="PANTHER" id="PTHR43130">
    <property type="entry name" value="ARAC-FAMILY TRANSCRIPTIONAL REGULATOR"/>
    <property type="match status" value="1"/>
</dbReference>
<dbReference type="CDD" id="cd03139">
    <property type="entry name" value="GATase1_PfpI_2"/>
    <property type="match status" value="1"/>
</dbReference>
<evidence type="ECO:0000259" key="1">
    <source>
        <dbReference type="Pfam" id="PF01965"/>
    </source>
</evidence>
<dbReference type="RefSeq" id="WP_110402345.1">
    <property type="nucleotide sequence ID" value="NZ_QJJS01000024.1"/>
</dbReference>
<dbReference type="InterPro" id="IPR029062">
    <property type="entry name" value="Class_I_gatase-like"/>
</dbReference>
<dbReference type="Proteomes" id="UP000247811">
    <property type="component" value="Unassembled WGS sequence"/>
</dbReference>
<dbReference type="SUPFAM" id="SSF52317">
    <property type="entry name" value="Class I glutamine amidotransferase-like"/>
    <property type="match status" value="1"/>
</dbReference>
<dbReference type="GO" id="GO:0006355">
    <property type="term" value="P:regulation of DNA-templated transcription"/>
    <property type="evidence" value="ECO:0007669"/>
    <property type="project" value="TreeGrafter"/>
</dbReference>
<dbReference type="Gene3D" id="3.40.50.880">
    <property type="match status" value="1"/>
</dbReference>
<dbReference type="EMBL" id="QJJS01000024">
    <property type="protein sequence ID" value="PXW92417.1"/>
    <property type="molecule type" value="Genomic_DNA"/>
</dbReference>
<evidence type="ECO:0000313" key="3">
    <source>
        <dbReference type="Proteomes" id="UP000247811"/>
    </source>
</evidence>
<feature type="domain" description="DJ-1/PfpI" evidence="1">
    <location>
        <begin position="30"/>
        <end position="203"/>
    </location>
</feature>
<name>A0A318GUL9_9BURK</name>
<dbReference type="OrthoDB" id="9803764at2"/>
<dbReference type="InterPro" id="IPR052158">
    <property type="entry name" value="INH-QAR"/>
</dbReference>